<dbReference type="SUPFAM" id="SSF49464">
    <property type="entry name" value="Carboxypeptidase regulatory domain-like"/>
    <property type="match status" value="1"/>
</dbReference>
<gene>
    <name evidence="2" type="ORF">LYNGBM3L_05070</name>
</gene>
<dbReference type="HOGENOM" id="CLU_1132592_0_0_3"/>
<feature type="region of interest" description="Disordered" evidence="1">
    <location>
        <begin position="105"/>
        <end position="129"/>
    </location>
</feature>
<dbReference type="Proteomes" id="UP000003959">
    <property type="component" value="Unassembled WGS sequence"/>
</dbReference>
<protein>
    <recommendedName>
        <fullName evidence="4">Carboxypeptidase regulatory-like domain-containing protein</fullName>
    </recommendedName>
</protein>
<dbReference type="eggNOG" id="ENOG50330FW">
    <property type="taxonomic scope" value="Bacteria"/>
</dbReference>
<dbReference type="Pfam" id="PF13620">
    <property type="entry name" value="CarboxypepD_reg"/>
    <property type="match status" value="2"/>
</dbReference>
<evidence type="ECO:0008006" key="4">
    <source>
        <dbReference type="Google" id="ProtNLM"/>
    </source>
</evidence>
<evidence type="ECO:0000313" key="3">
    <source>
        <dbReference type="Proteomes" id="UP000003959"/>
    </source>
</evidence>
<reference evidence="3" key="1">
    <citation type="journal article" date="2011" name="Proc. Natl. Acad. Sci. U.S.A.">
        <title>Genomic insights into the physiology and ecology of the marine filamentous cyanobacterium Lyngbya majuscula.</title>
        <authorList>
            <person name="Jones A.C."/>
            <person name="Monroe E.A."/>
            <person name="Podell S."/>
            <person name="Hess W.R."/>
            <person name="Klages S."/>
            <person name="Esquenazi E."/>
            <person name="Niessen S."/>
            <person name="Hoover H."/>
            <person name="Rothmann M."/>
            <person name="Lasken R.S."/>
            <person name="Yates J.R.III."/>
            <person name="Reinhardt R."/>
            <person name="Kube M."/>
            <person name="Burkart M.D."/>
            <person name="Allen E.E."/>
            <person name="Dorrestein P.C."/>
            <person name="Gerwick W.H."/>
            <person name="Gerwick L."/>
        </authorList>
    </citation>
    <scope>NUCLEOTIDE SEQUENCE [LARGE SCALE GENOMIC DNA]</scope>
    <source>
        <strain evidence="3">3L</strain>
    </source>
</reference>
<evidence type="ECO:0000313" key="2">
    <source>
        <dbReference type="EMBL" id="EGJ32647.1"/>
    </source>
</evidence>
<proteinExistence type="predicted"/>
<sequence>MTKEIVLVSNKIRLETIRHRVAIAGQVKDAQTEQVIPGAVVEIADMPESLKSKIDLLAGLYGDDWEKRVERPDRTRTRVDGYFYFQDLPDGKYTLTASLPGTGTRYSADPTIKTIPPGSDPESDQTEVEVSRDPETGAIAIPTVNFYFQPTALEGNVTNNSDDQAVVMAKVEIEGSGEYTFADNDGNYLLSGLEASRDTSSPRQVIVKVVAQGYQQETSQLVDLNQGQVTIQDFSLTRKNGVVNT</sequence>
<name>F4XRS8_9CYAN</name>
<dbReference type="SUPFAM" id="SSF49452">
    <property type="entry name" value="Starch-binding domain-like"/>
    <property type="match status" value="1"/>
</dbReference>
<dbReference type="GO" id="GO:0030246">
    <property type="term" value="F:carbohydrate binding"/>
    <property type="evidence" value="ECO:0007669"/>
    <property type="project" value="InterPro"/>
</dbReference>
<dbReference type="InterPro" id="IPR008969">
    <property type="entry name" value="CarboxyPept-like_regulatory"/>
</dbReference>
<organism evidence="2 3">
    <name type="scientific">Moorena producens 3L</name>
    <dbReference type="NCBI Taxonomy" id="489825"/>
    <lineage>
        <taxon>Bacteria</taxon>
        <taxon>Bacillati</taxon>
        <taxon>Cyanobacteriota</taxon>
        <taxon>Cyanophyceae</taxon>
        <taxon>Coleofasciculales</taxon>
        <taxon>Coleofasciculaceae</taxon>
        <taxon>Moorena</taxon>
    </lineage>
</organism>
<evidence type="ECO:0000256" key="1">
    <source>
        <dbReference type="SAM" id="MobiDB-lite"/>
    </source>
</evidence>
<dbReference type="InterPro" id="IPR013784">
    <property type="entry name" value="Carb-bd-like_fold"/>
</dbReference>
<dbReference type="OrthoDB" id="517322at2"/>
<dbReference type="EMBL" id="GL890907">
    <property type="protein sequence ID" value="EGJ32647.1"/>
    <property type="molecule type" value="Genomic_DNA"/>
</dbReference>
<dbReference type="Gene3D" id="2.60.40.1120">
    <property type="entry name" value="Carboxypeptidase-like, regulatory domain"/>
    <property type="match status" value="2"/>
</dbReference>
<keyword evidence="3" id="KW-1185">Reference proteome</keyword>
<dbReference type="AlphaFoldDB" id="F4XRS8"/>
<accession>F4XRS8</accession>